<dbReference type="GeneID" id="83684160"/>
<dbReference type="EMBL" id="JANQDL010000076">
    <property type="protein sequence ID" value="MDH6064337.1"/>
    <property type="molecule type" value="Genomic_DNA"/>
</dbReference>
<dbReference type="Proteomes" id="UP001159370">
    <property type="component" value="Unassembled WGS sequence"/>
</dbReference>
<dbReference type="CDD" id="cd00371">
    <property type="entry name" value="HMA"/>
    <property type="match status" value="1"/>
</dbReference>
<sequence>MALKLKVTDISCEKCAEKITESIHVMEPNALVNVDVKDKTVTVESSAAEESIKQVIVAAGFHIEGY</sequence>
<dbReference type="Gene3D" id="3.30.70.100">
    <property type="match status" value="1"/>
</dbReference>
<organism evidence="2 3">
    <name type="scientific">Umezakia ovalisporum FSS-62</name>
    <dbReference type="NCBI Taxonomy" id="2971776"/>
    <lineage>
        <taxon>Bacteria</taxon>
        <taxon>Bacillati</taxon>
        <taxon>Cyanobacteriota</taxon>
        <taxon>Cyanophyceae</taxon>
        <taxon>Nostocales</taxon>
        <taxon>Nodulariaceae</taxon>
        <taxon>Umezakia</taxon>
    </lineage>
</organism>
<accession>A0AA43GZX2</accession>
<dbReference type="RefSeq" id="WP_280650381.1">
    <property type="nucleotide sequence ID" value="NZ_JANQDL010000076.1"/>
</dbReference>
<dbReference type="InterPro" id="IPR036163">
    <property type="entry name" value="HMA_dom_sf"/>
</dbReference>
<dbReference type="AlphaFoldDB" id="A0AA43GZX2"/>
<dbReference type="InterPro" id="IPR006121">
    <property type="entry name" value="HMA_dom"/>
</dbReference>
<dbReference type="Pfam" id="PF00403">
    <property type="entry name" value="HMA"/>
    <property type="match status" value="1"/>
</dbReference>
<evidence type="ECO:0000313" key="2">
    <source>
        <dbReference type="EMBL" id="MDH6064337.1"/>
    </source>
</evidence>
<dbReference type="GO" id="GO:0046872">
    <property type="term" value="F:metal ion binding"/>
    <property type="evidence" value="ECO:0007669"/>
    <property type="project" value="InterPro"/>
</dbReference>
<feature type="domain" description="HMA" evidence="1">
    <location>
        <begin position="1"/>
        <end position="64"/>
    </location>
</feature>
<gene>
    <name evidence="2" type="ORF">NWP23_11265</name>
</gene>
<evidence type="ECO:0000313" key="3">
    <source>
        <dbReference type="Proteomes" id="UP001159370"/>
    </source>
</evidence>
<reference evidence="2 3" key="1">
    <citation type="journal article" date="2023" name="J. Phycol.">
        <title>Chrysosporum ovalisporum is synonymous with the true-branching cyanobacterium Umezakia natans (Nostocales/Aphanizomenonaceae).</title>
        <authorList>
            <person name="McGregor G.B."/>
            <person name="Sendall B.C."/>
            <person name="Niiyama Y."/>
            <person name="Tuji A."/>
            <person name="Willis A."/>
        </authorList>
    </citation>
    <scope>NUCLEOTIDE SEQUENCE [LARGE SCALE GENOMIC DNA]</scope>
    <source>
        <strain evidence="2 3">FSS-62</strain>
    </source>
</reference>
<evidence type="ECO:0000259" key="1">
    <source>
        <dbReference type="PROSITE" id="PS50846"/>
    </source>
</evidence>
<comment type="caution">
    <text evidence="2">The sequence shown here is derived from an EMBL/GenBank/DDBJ whole genome shotgun (WGS) entry which is preliminary data.</text>
</comment>
<protein>
    <submittedName>
        <fullName evidence="2">Heavy-metal-associated domain-containing protein</fullName>
    </submittedName>
</protein>
<dbReference type="SUPFAM" id="SSF55008">
    <property type="entry name" value="HMA, heavy metal-associated domain"/>
    <property type="match status" value="1"/>
</dbReference>
<dbReference type="PROSITE" id="PS50846">
    <property type="entry name" value="HMA_2"/>
    <property type="match status" value="1"/>
</dbReference>
<name>A0AA43GZX2_9CYAN</name>
<proteinExistence type="predicted"/>